<accession>A0ABR4L978</accession>
<dbReference type="Gene3D" id="3.40.50.1580">
    <property type="entry name" value="Nucleoside phosphorylase domain"/>
    <property type="match status" value="1"/>
</dbReference>
<dbReference type="PANTHER" id="PTHR46082">
    <property type="entry name" value="ATP/GTP-BINDING PROTEIN-RELATED"/>
    <property type="match status" value="1"/>
</dbReference>
<dbReference type="SUPFAM" id="SSF53167">
    <property type="entry name" value="Purine and uridine phosphorylases"/>
    <property type="match status" value="1"/>
</dbReference>
<dbReference type="Proteomes" id="UP001610432">
    <property type="component" value="Unassembled WGS sequence"/>
</dbReference>
<reference evidence="1 2" key="1">
    <citation type="submission" date="2024-07" db="EMBL/GenBank/DDBJ databases">
        <title>Section-level genome sequencing and comparative genomics of Aspergillus sections Usti and Cavernicolus.</title>
        <authorList>
            <consortium name="Lawrence Berkeley National Laboratory"/>
            <person name="Nybo J.L."/>
            <person name="Vesth T.C."/>
            <person name="Theobald S."/>
            <person name="Frisvad J.C."/>
            <person name="Larsen T.O."/>
            <person name="Kjaerboelling I."/>
            <person name="Rothschild-Mancinelli K."/>
            <person name="Lyhne E.K."/>
            <person name="Kogle M.E."/>
            <person name="Barry K."/>
            <person name="Clum A."/>
            <person name="Na H."/>
            <person name="Ledsgaard L."/>
            <person name="Lin J."/>
            <person name="Lipzen A."/>
            <person name="Kuo A."/>
            <person name="Riley R."/>
            <person name="Mondo S."/>
            <person name="Labutti K."/>
            <person name="Haridas S."/>
            <person name="Pangalinan J."/>
            <person name="Salamov A.A."/>
            <person name="Simmons B.A."/>
            <person name="Magnuson J.K."/>
            <person name="Chen J."/>
            <person name="Drula E."/>
            <person name="Henrissat B."/>
            <person name="Wiebenga A."/>
            <person name="Lubbers R.J."/>
            <person name="Gomes A.C."/>
            <person name="Macurrencykelacurrency M.R."/>
            <person name="Stajich J."/>
            <person name="Grigoriev I.V."/>
            <person name="Mortensen U.H."/>
            <person name="De Vries R.P."/>
            <person name="Baker S.E."/>
            <person name="Andersen M.R."/>
        </authorList>
    </citation>
    <scope>NUCLEOTIDE SEQUENCE [LARGE SCALE GENOMIC DNA]</scope>
    <source>
        <strain evidence="1 2">CBS 449.75</strain>
    </source>
</reference>
<dbReference type="GeneID" id="98149888"/>
<evidence type="ECO:0000313" key="1">
    <source>
        <dbReference type="EMBL" id="KAL2861080.1"/>
    </source>
</evidence>
<proteinExistence type="predicted"/>
<dbReference type="PANTHER" id="PTHR46082:SF11">
    <property type="entry name" value="AAA+ ATPASE DOMAIN-CONTAINING PROTEIN-RELATED"/>
    <property type="match status" value="1"/>
</dbReference>
<comment type="caution">
    <text evidence="1">The sequence shown here is derived from an EMBL/GenBank/DDBJ whole genome shotgun (WGS) entry which is preliminary data.</text>
</comment>
<dbReference type="InterPro" id="IPR053137">
    <property type="entry name" value="NLR-like"/>
</dbReference>
<keyword evidence="2" id="KW-1185">Reference proteome</keyword>
<dbReference type="RefSeq" id="XP_070880974.1">
    <property type="nucleotide sequence ID" value="XM_071034816.1"/>
</dbReference>
<sequence>MPDDVEYEAFPGVENDTNSYLLSRSGAHHVVIATAGGQYGTVIAGEMAPQMVRTFNRIRFGLMVGVGGGISRDSNFGVRSHLDKPPLLLLKATSQLESDHGFNQGHLANYIADVARKSQQFKILKRYAFPGRDKDMLFEAECRHEDKKKDCSHGNRIQCVQRLDREDDHPAVHYGEIASGNWVMTDAQMRDRLRDSHGICCFETEAAGLMNLFPRIAIRGICDYCDDHKNDIWQPYAAVAAAAYAKDLLRIIQPVDVENTRVVLEVLGNSTWKTSPP</sequence>
<evidence type="ECO:0000313" key="2">
    <source>
        <dbReference type="Proteomes" id="UP001610432"/>
    </source>
</evidence>
<organism evidence="1 2">
    <name type="scientific">Aspergillus lucknowensis</name>
    <dbReference type="NCBI Taxonomy" id="176173"/>
    <lineage>
        <taxon>Eukaryota</taxon>
        <taxon>Fungi</taxon>
        <taxon>Dikarya</taxon>
        <taxon>Ascomycota</taxon>
        <taxon>Pezizomycotina</taxon>
        <taxon>Eurotiomycetes</taxon>
        <taxon>Eurotiomycetidae</taxon>
        <taxon>Eurotiales</taxon>
        <taxon>Aspergillaceae</taxon>
        <taxon>Aspergillus</taxon>
        <taxon>Aspergillus subgen. Nidulantes</taxon>
    </lineage>
</organism>
<name>A0ABR4L978_9EURO</name>
<gene>
    <name evidence="1" type="ORF">BJX67DRAFT_391601</name>
</gene>
<dbReference type="InterPro" id="IPR035994">
    <property type="entry name" value="Nucleoside_phosphorylase_sf"/>
</dbReference>
<dbReference type="EMBL" id="JBFXLQ010000075">
    <property type="protein sequence ID" value="KAL2861080.1"/>
    <property type="molecule type" value="Genomic_DNA"/>
</dbReference>
<protein>
    <submittedName>
        <fullName evidence="1">Nucleoside phosphorylase domain-containing protein</fullName>
    </submittedName>
</protein>